<dbReference type="GO" id="GO:0006465">
    <property type="term" value="P:signal peptide processing"/>
    <property type="evidence" value="ECO:0007669"/>
    <property type="project" value="UniProtKB-UniRule"/>
</dbReference>
<keyword evidence="5 9" id="KW-0256">Endoplasmic reticulum</keyword>
<dbReference type="InterPro" id="IPR009582">
    <property type="entry name" value="Spc2/SPCS2"/>
</dbReference>
<dbReference type="GO" id="GO:0005787">
    <property type="term" value="C:signal peptidase complex"/>
    <property type="evidence" value="ECO:0007669"/>
    <property type="project" value="UniProtKB-UniRule"/>
</dbReference>
<evidence type="ECO:0000256" key="9">
    <source>
        <dbReference type="RuleBase" id="RU368033"/>
    </source>
</evidence>
<sequence>MGLLTLYTTYKEKGIFIVAIQRDPAGFNPDMIWEASSYLKKYDDKYNLILSVKSTSMGIFNETSVTKSVANFIDVNGAVIPGLLEAVVTNMHDSLTSQRKEK</sequence>
<dbReference type="Proteomes" id="UP000075809">
    <property type="component" value="Unassembled WGS sequence"/>
</dbReference>
<evidence type="ECO:0000256" key="3">
    <source>
        <dbReference type="ARBA" id="ARBA00017057"/>
    </source>
</evidence>
<evidence type="ECO:0000256" key="4">
    <source>
        <dbReference type="ARBA" id="ARBA00022692"/>
    </source>
</evidence>
<evidence type="ECO:0000256" key="7">
    <source>
        <dbReference type="ARBA" id="ARBA00023136"/>
    </source>
</evidence>
<comment type="similarity">
    <text evidence="2 9">Belongs to the SPCS2 family.</text>
</comment>
<keyword evidence="11" id="KW-1185">Reference proteome</keyword>
<accession>A0A151XD53</accession>
<comment type="function">
    <text evidence="8 9">Component of the signal peptidase complex (SPC) which catalyzes the cleavage of N-terminal signal sequences from nascent proteins as they are translocated into the lumen of the endoplasmic reticulum. Enhances the enzymatic activity of SPC and facilitates the interactions between different components of the translocation site.</text>
</comment>
<dbReference type="GO" id="GO:0008233">
    <property type="term" value="F:peptidase activity"/>
    <property type="evidence" value="ECO:0007669"/>
    <property type="project" value="UniProtKB-UniRule"/>
</dbReference>
<dbReference type="AlphaFoldDB" id="A0A151XD53"/>
<dbReference type="EMBL" id="KQ982294">
    <property type="protein sequence ID" value="KYQ58283.1"/>
    <property type="molecule type" value="Genomic_DNA"/>
</dbReference>
<dbReference type="STRING" id="64791.A0A151XD53"/>
<evidence type="ECO:0000256" key="1">
    <source>
        <dbReference type="ARBA" id="ARBA00004477"/>
    </source>
</evidence>
<reference evidence="10 11" key="1">
    <citation type="submission" date="2015-09" db="EMBL/GenBank/DDBJ databases">
        <title>Trachymyrmex zeteki WGS genome.</title>
        <authorList>
            <person name="Nygaard S."/>
            <person name="Hu H."/>
            <person name="Boomsma J."/>
            <person name="Zhang G."/>
        </authorList>
    </citation>
    <scope>NUCLEOTIDE SEQUENCE [LARGE SCALE GENOMIC DNA]</scope>
    <source>
        <strain evidence="10">Tzet28-1</strain>
        <tissue evidence="10">Whole body</tissue>
    </source>
</reference>
<comment type="subcellular location">
    <subcellularLocation>
        <location evidence="1 9">Endoplasmic reticulum membrane</location>
        <topology evidence="1 9">Multi-pass membrane protein</topology>
    </subcellularLocation>
</comment>
<proteinExistence type="inferred from homology"/>
<name>A0A151XD53_9HYME</name>
<gene>
    <name evidence="10" type="ORF">ALC60_02703</name>
</gene>
<dbReference type="PANTHER" id="PTHR13085:SF0">
    <property type="entry name" value="SIGNAL PEPTIDASE COMPLEX SUBUNIT 2"/>
    <property type="match status" value="1"/>
</dbReference>
<dbReference type="GO" id="GO:0045047">
    <property type="term" value="P:protein targeting to ER"/>
    <property type="evidence" value="ECO:0007669"/>
    <property type="project" value="TreeGrafter"/>
</dbReference>
<dbReference type="Pfam" id="PF06703">
    <property type="entry name" value="SPC25"/>
    <property type="match status" value="1"/>
</dbReference>
<keyword evidence="7" id="KW-0472">Membrane</keyword>
<evidence type="ECO:0000256" key="2">
    <source>
        <dbReference type="ARBA" id="ARBA00007324"/>
    </source>
</evidence>
<keyword evidence="6" id="KW-1133">Transmembrane helix</keyword>
<dbReference type="PANTHER" id="PTHR13085">
    <property type="entry name" value="MICROSOMAL SIGNAL PEPTIDASE 25 KDA SUBUNIT"/>
    <property type="match status" value="1"/>
</dbReference>
<evidence type="ECO:0000256" key="5">
    <source>
        <dbReference type="ARBA" id="ARBA00022824"/>
    </source>
</evidence>
<evidence type="ECO:0000313" key="11">
    <source>
        <dbReference type="Proteomes" id="UP000075809"/>
    </source>
</evidence>
<evidence type="ECO:0000256" key="6">
    <source>
        <dbReference type="ARBA" id="ARBA00022989"/>
    </source>
</evidence>
<protein>
    <recommendedName>
        <fullName evidence="3 9">Signal peptidase complex subunit 2</fullName>
    </recommendedName>
</protein>
<keyword evidence="4" id="KW-0812">Transmembrane</keyword>
<evidence type="ECO:0000313" key="10">
    <source>
        <dbReference type="EMBL" id="KYQ58283.1"/>
    </source>
</evidence>
<evidence type="ECO:0000256" key="8">
    <source>
        <dbReference type="ARBA" id="ARBA00045608"/>
    </source>
</evidence>
<organism evidence="10 11">
    <name type="scientific">Mycetomoellerius zeteki</name>
    <dbReference type="NCBI Taxonomy" id="64791"/>
    <lineage>
        <taxon>Eukaryota</taxon>
        <taxon>Metazoa</taxon>
        <taxon>Ecdysozoa</taxon>
        <taxon>Arthropoda</taxon>
        <taxon>Hexapoda</taxon>
        <taxon>Insecta</taxon>
        <taxon>Pterygota</taxon>
        <taxon>Neoptera</taxon>
        <taxon>Endopterygota</taxon>
        <taxon>Hymenoptera</taxon>
        <taxon>Apocrita</taxon>
        <taxon>Aculeata</taxon>
        <taxon>Formicoidea</taxon>
        <taxon>Formicidae</taxon>
        <taxon>Myrmicinae</taxon>
        <taxon>Mycetomoellerius</taxon>
    </lineage>
</organism>